<name>A0A562L2R9_9BRAD</name>
<reference evidence="2 3" key="1">
    <citation type="journal article" date="2015" name="Stand. Genomic Sci.">
        <title>Genomic Encyclopedia of Bacterial and Archaeal Type Strains, Phase III: the genomes of soil and plant-associated and newly described type strains.</title>
        <authorList>
            <person name="Whitman W.B."/>
            <person name="Woyke T."/>
            <person name="Klenk H.P."/>
            <person name="Zhou Y."/>
            <person name="Lilburn T.G."/>
            <person name="Beck B.J."/>
            <person name="De Vos P."/>
            <person name="Vandamme P."/>
            <person name="Eisen J.A."/>
            <person name="Garrity G."/>
            <person name="Hugenholtz P."/>
            <person name="Kyrpides N.C."/>
        </authorList>
    </citation>
    <scope>NUCLEOTIDE SEQUENCE [LARGE SCALE GENOMIC DNA]</scope>
    <source>
        <strain evidence="2 3">CGMCC 1.10947</strain>
    </source>
</reference>
<keyword evidence="3" id="KW-1185">Reference proteome</keyword>
<evidence type="ECO:0000313" key="2">
    <source>
        <dbReference type="EMBL" id="TWI01921.1"/>
    </source>
</evidence>
<organism evidence="2 3">
    <name type="scientific">Bradyrhizobium daqingense</name>
    <dbReference type="NCBI Taxonomy" id="993502"/>
    <lineage>
        <taxon>Bacteria</taxon>
        <taxon>Pseudomonadati</taxon>
        <taxon>Pseudomonadota</taxon>
        <taxon>Alphaproteobacteria</taxon>
        <taxon>Hyphomicrobiales</taxon>
        <taxon>Nitrobacteraceae</taxon>
        <taxon>Bradyrhizobium</taxon>
    </lineage>
</organism>
<evidence type="ECO:0000256" key="1">
    <source>
        <dbReference type="SAM" id="Phobius"/>
    </source>
</evidence>
<dbReference type="EMBL" id="VLKL01000012">
    <property type="protein sequence ID" value="TWI01921.1"/>
    <property type="molecule type" value="Genomic_DNA"/>
</dbReference>
<dbReference type="Proteomes" id="UP000317176">
    <property type="component" value="Unassembled WGS sequence"/>
</dbReference>
<feature type="transmembrane region" description="Helical" evidence="1">
    <location>
        <begin position="6"/>
        <end position="26"/>
    </location>
</feature>
<protein>
    <submittedName>
        <fullName evidence="2">Uncharacterized protein</fullName>
    </submittedName>
</protein>
<keyword evidence="1" id="KW-1133">Transmembrane helix</keyword>
<gene>
    <name evidence="2" type="ORF">IQ17_04280</name>
</gene>
<proteinExistence type="predicted"/>
<keyword evidence="1" id="KW-0472">Membrane</keyword>
<keyword evidence="1" id="KW-0812">Transmembrane</keyword>
<comment type="caution">
    <text evidence="2">The sequence shown here is derived from an EMBL/GenBank/DDBJ whole genome shotgun (WGS) entry which is preliminary data.</text>
</comment>
<evidence type="ECO:0000313" key="3">
    <source>
        <dbReference type="Proteomes" id="UP000317176"/>
    </source>
</evidence>
<dbReference type="AlphaFoldDB" id="A0A562L2R9"/>
<sequence>MKIFVVAIGVLVTVLVVCVFASNIWIELTQKKRRQKRIEQSRSRTGNSR</sequence>
<accession>A0A562L2R9</accession>